<evidence type="ECO:0000259" key="8">
    <source>
        <dbReference type="Pfam" id="PF01416"/>
    </source>
</evidence>
<comment type="caution">
    <text evidence="9">The sequence shown here is derived from an EMBL/GenBank/DDBJ whole genome shotgun (WGS) entry which is preliminary data.</text>
</comment>
<evidence type="ECO:0000256" key="2">
    <source>
        <dbReference type="ARBA" id="ARBA00022694"/>
    </source>
</evidence>
<keyword evidence="2 4" id="KW-0819">tRNA processing</keyword>
<protein>
    <recommendedName>
        <fullName evidence="4">tRNA pseudouridine synthase A</fullName>
        <ecNumber evidence="4">5.4.99.12</ecNumber>
    </recommendedName>
    <alternativeName>
        <fullName evidence="4">tRNA pseudouridine(38-40) synthase</fullName>
    </alternativeName>
    <alternativeName>
        <fullName evidence="4">tRNA pseudouridylate synthase I</fullName>
    </alternativeName>
    <alternativeName>
        <fullName evidence="4">tRNA-uridine isomerase I</fullName>
    </alternativeName>
</protein>
<comment type="function">
    <text evidence="4">Formation of pseudouridine at positions 38, 39 and 40 in the anticodon stem and loop of transfer RNAs.</text>
</comment>
<dbReference type="EMBL" id="DVMS01000220">
    <property type="protein sequence ID" value="HIU39558.1"/>
    <property type="molecule type" value="Genomic_DNA"/>
</dbReference>
<dbReference type="GO" id="GO:0160147">
    <property type="term" value="F:tRNA pseudouridine(38-40) synthase activity"/>
    <property type="evidence" value="ECO:0007669"/>
    <property type="project" value="UniProtKB-EC"/>
</dbReference>
<comment type="subunit">
    <text evidence="4">Homodimer.</text>
</comment>
<dbReference type="PIRSF" id="PIRSF001430">
    <property type="entry name" value="tRNA_psdUrid_synth"/>
    <property type="match status" value="1"/>
</dbReference>
<dbReference type="Proteomes" id="UP000824076">
    <property type="component" value="Unassembled WGS sequence"/>
</dbReference>
<comment type="caution">
    <text evidence="4">Lacks conserved residue(s) required for the propagation of feature annotation.</text>
</comment>
<evidence type="ECO:0000256" key="3">
    <source>
        <dbReference type="ARBA" id="ARBA00023235"/>
    </source>
</evidence>
<comment type="similarity">
    <text evidence="1 4 7">Belongs to the tRNA pseudouridine synthase TruA family.</text>
</comment>
<dbReference type="InterPro" id="IPR020094">
    <property type="entry name" value="TruA/RsuA/RluB/E/F_N"/>
</dbReference>
<evidence type="ECO:0000256" key="5">
    <source>
        <dbReference type="PIRSR" id="PIRSR001430-1"/>
    </source>
</evidence>
<gene>
    <name evidence="4 9" type="primary">truA</name>
    <name evidence="9" type="ORF">IAD18_07840</name>
</gene>
<sequence>MATPISKQTDDVAFRYFIRLAYNGAPFHGWQVQPNATTVQSVVEDALSTVMRQPMAITGAGRTDTGVNARCMYAHFDTASEIDDTAKLAYRLNSLVGKDIAIYGIFPVAGDAHARFDAISRTYKYFIGLGKSPFDYPFCWTPPFSLDIERMNEAAAALLRYSDFTSFSKLHSDAKTNICHVSTAEWKRIDGKLVFTITADRFLRNMVRAIVGTLVEVGRHNIDTTEFCAIVEQKDRCAAGSSVPGHALFLWDIVYPYPVGSSSDDVRIPLF</sequence>
<evidence type="ECO:0000256" key="7">
    <source>
        <dbReference type="RuleBase" id="RU003792"/>
    </source>
</evidence>
<dbReference type="InterPro" id="IPR020095">
    <property type="entry name" value="PsdUridine_synth_TruA_C"/>
</dbReference>
<dbReference type="InterPro" id="IPR001406">
    <property type="entry name" value="PsdUridine_synth_TruA"/>
</dbReference>
<comment type="catalytic activity">
    <reaction evidence="4 7">
        <text>uridine(38/39/40) in tRNA = pseudouridine(38/39/40) in tRNA</text>
        <dbReference type="Rhea" id="RHEA:22376"/>
        <dbReference type="Rhea" id="RHEA-COMP:10085"/>
        <dbReference type="Rhea" id="RHEA-COMP:10087"/>
        <dbReference type="ChEBI" id="CHEBI:65314"/>
        <dbReference type="ChEBI" id="CHEBI:65315"/>
        <dbReference type="EC" id="5.4.99.12"/>
    </reaction>
</comment>
<feature type="domain" description="Pseudouridine synthase I TruA alpha/beta" evidence="8">
    <location>
        <begin position="156"/>
        <end position="256"/>
    </location>
</feature>
<evidence type="ECO:0000313" key="10">
    <source>
        <dbReference type="Proteomes" id="UP000824076"/>
    </source>
</evidence>
<dbReference type="NCBIfam" id="TIGR00071">
    <property type="entry name" value="hisT_truA"/>
    <property type="match status" value="1"/>
</dbReference>
<dbReference type="InterPro" id="IPR020097">
    <property type="entry name" value="PsdUridine_synth_TruA_a/b_dom"/>
</dbReference>
<dbReference type="Gene3D" id="3.30.70.580">
    <property type="entry name" value="Pseudouridine synthase I, catalytic domain, N-terminal subdomain"/>
    <property type="match status" value="1"/>
</dbReference>
<keyword evidence="3 4" id="KW-0413">Isomerase</keyword>
<dbReference type="HAMAP" id="MF_00171">
    <property type="entry name" value="TruA"/>
    <property type="match status" value="1"/>
</dbReference>
<evidence type="ECO:0000256" key="6">
    <source>
        <dbReference type="PIRSR" id="PIRSR001430-2"/>
    </source>
</evidence>
<name>A0A9D1ILZ6_9BACT</name>
<dbReference type="CDD" id="cd02570">
    <property type="entry name" value="PseudoU_synth_EcTruA"/>
    <property type="match status" value="1"/>
</dbReference>
<feature type="binding site" evidence="4 6">
    <location>
        <position position="123"/>
    </location>
    <ligand>
        <name>substrate</name>
    </ligand>
</feature>
<organism evidence="9 10">
    <name type="scientific">Candidatus Limisoma intestinavium</name>
    <dbReference type="NCBI Taxonomy" id="2840856"/>
    <lineage>
        <taxon>Bacteria</taxon>
        <taxon>Pseudomonadati</taxon>
        <taxon>Bacteroidota</taxon>
        <taxon>Bacteroidia</taxon>
        <taxon>Bacteroidales</taxon>
        <taxon>Candidatus Limisoma</taxon>
    </lineage>
</organism>
<proteinExistence type="inferred from homology"/>
<dbReference type="PANTHER" id="PTHR11142">
    <property type="entry name" value="PSEUDOURIDYLATE SYNTHASE"/>
    <property type="match status" value="1"/>
</dbReference>
<dbReference type="Pfam" id="PF01416">
    <property type="entry name" value="PseudoU_synth_1"/>
    <property type="match status" value="1"/>
</dbReference>
<feature type="active site" description="Nucleophile" evidence="4 5">
    <location>
        <position position="64"/>
    </location>
</feature>
<evidence type="ECO:0000313" key="9">
    <source>
        <dbReference type="EMBL" id="HIU39558.1"/>
    </source>
</evidence>
<accession>A0A9D1ILZ6</accession>
<dbReference type="SUPFAM" id="SSF55120">
    <property type="entry name" value="Pseudouridine synthase"/>
    <property type="match status" value="1"/>
</dbReference>
<evidence type="ECO:0000256" key="1">
    <source>
        <dbReference type="ARBA" id="ARBA00009375"/>
    </source>
</evidence>
<reference evidence="9" key="2">
    <citation type="journal article" date="2021" name="PeerJ">
        <title>Extensive microbial diversity within the chicken gut microbiome revealed by metagenomics and culture.</title>
        <authorList>
            <person name="Gilroy R."/>
            <person name="Ravi A."/>
            <person name="Getino M."/>
            <person name="Pursley I."/>
            <person name="Horton D.L."/>
            <person name="Alikhan N.F."/>
            <person name="Baker D."/>
            <person name="Gharbi K."/>
            <person name="Hall N."/>
            <person name="Watson M."/>
            <person name="Adriaenssens E.M."/>
            <person name="Foster-Nyarko E."/>
            <person name="Jarju S."/>
            <person name="Secka A."/>
            <person name="Antonio M."/>
            <person name="Oren A."/>
            <person name="Chaudhuri R.R."/>
            <person name="La Ragione R."/>
            <person name="Hildebrand F."/>
            <person name="Pallen M.J."/>
        </authorList>
    </citation>
    <scope>NUCLEOTIDE SEQUENCE</scope>
    <source>
        <strain evidence="9">17073</strain>
    </source>
</reference>
<dbReference type="GO" id="GO:0031119">
    <property type="term" value="P:tRNA pseudouridine synthesis"/>
    <property type="evidence" value="ECO:0007669"/>
    <property type="project" value="UniProtKB-UniRule"/>
</dbReference>
<dbReference type="PANTHER" id="PTHR11142:SF0">
    <property type="entry name" value="TRNA PSEUDOURIDINE SYNTHASE-LIKE 1"/>
    <property type="match status" value="1"/>
</dbReference>
<dbReference type="GO" id="GO:0003723">
    <property type="term" value="F:RNA binding"/>
    <property type="evidence" value="ECO:0007669"/>
    <property type="project" value="InterPro"/>
</dbReference>
<dbReference type="EC" id="5.4.99.12" evidence="4"/>
<dbReference type="AlphaFoldDB" id="A0A9D1ILZ6"/>
<reference evidence="9" key="1">
    <citation type="submission" date="2020-10" db="EMBL/GenBank/DDBJ databases">
        <authorList>
            <person name="Gilroy R."/>
        </authorList>
    </citation>
    <scope>NUCLEOTIDE SEQUENCE</scope>
    <source>
        <strain evidence="9">17073</strain>
    </source>
</reference>
<evidence type="ECO:0000256" key="4">
    <source>
        <dbReference type="HAMAP-Rule" id="MF_00171"/>
    </source>
</evidence>
<dbReference type="InterPro" id="IPR020103">
    <property type="entry name" value="PsdUridine_synth_cat_dom_sf"/>
</dbReference>
<dbReference type="FunFam" id="3.30.70.580:FF:000001">
    <property type="entry name" value="tRNA pseudouridine synthase A"/>
    <property type="match status" value="1"/>
</dbReference>
<dbReference type="Gene3D" id="3.30.70.660">
    <property type="entry name" value="Pseudouridine synthase I, catalytic domain, C-terminal subdomain"/>
    <property type="match status" value="1"/>
</dbReference>